<reference evidence="3 4" key="1">
    <citation type="submission" date="2017-09" db="EMBL/GenBank/DDBJ databases">
        <title>Genome sequencing of Besnoitia besnoiti strain Bb-Ger1.</title>
        <authorList>
            <person name="Schares G."/>
            <person name="Venepally P."/>
            <person name="Lorenzi H.A."/>
        </authorList>
    </citation>
    <scope>NUCLEOTIDE SEQUENCE [LARGE SCALE GENOMIC DNA]</scope>
    <source>
        <strain evidence="3 4">Bb-Ger1</strain>
    </source>
</reference>
<feature type="compositionally biased region" description="Low complexity" evidence="1">
    <location>
        <begin position="16"/>
        <end position="64"/>
    </location>
</feature>
<feature type="compositionally biased region" description="Basic and acidic residues" evidence="1">
    <location>
        <begin position="258"/>
        <end position="272"/>
    </location>
</feature>
<feature type="compositionally biased region" description="Low complexity" evidence="1">
    <location>
        <begin position="151"/>
        <end position="165"/>
    </location>
</feature>
<dbReference type="GeneID" id="40307676"/>
<evidence type="ECO:0000256" key="2">
    <source>
        <dbReference type="SAM" id="Phobius"/>
    </source>
</evidence>
<keyword evidence="2" id="KW-0812">Transmembrane</keyword>
<protein>
    <submittedName>
        <fullName evidence="3">Uncharacterized protein</fullName>
    </submittedName>
</protein>
<feature type="compositionally biased region" description="Basic and acidic residues" evidence="1">
    <location>
        <begin position="131"/>
        <end position="142"/>
    </location>
</feature>
<keyword evidence="2" id="KW-0472">Membrane</keyword>
<accession>A0A2A9M8D8</accession>
<dbReference type="AlphaFoldDB" id="A0A2A9M8D8"/>
<dbReference type="OrthoDB" id="333895at2759"/>
<feature type="transmembrane region" description="Helical" evidence="2">
    <location>
        <begin position="102"/>
        <end position="121"/>
    </location>
</feature>
<sequence length="494" mass="51296">MRRSKTSRLGRSPLCSARSSMSESSSSSSSSSSCSSSSFSSSCASLPSSTLPGSSSPPSRSRLSCSQCRRRPAAARAECFRAAPLFRGLLPSVRRLASSPRCFLIGALAAMLLVALAAAGTRLAPESRAARADAEAPIRPSEEPDVLAHGCSPSEASCAPEAAAAGGWRKEEGAGSRATCASARESSASARESSASARESSASARESSASARKSSASARESSASACESSASACESSASACESSASARELPRSLGAEKGAGDARGRAGDRAEEAEASLESGRVGRQGFISSGSRHADSPEAGDPGEEEPGEGEEEPDALLAERVVLCDDLTEARDACDAHPRCMYIAAADVEGEAQKGACILDLEVMKQQVKDDCMMLPRGTLLGMARDLQKAELLRMGPSLVSFLRTRGDTSLLCRAVTRAYFSVPYIQLHALRRDSQARQQAAGEAEVKAGAASPDADGGEGGRASLEGLLRTLSARPWKSLEPWEKLVRALH</sequence>
<proteinExistence type="predicted"/>
<keyword evidence="4" id="KW-1185">Reference proteome</keyword>
<feature type="region of interest" description="Disordered" evidence="1">
    <location>
        <begin position="1"/>
        <end position="64"/>
    </location>
</feature>
<organism evidence="3 4">
    <name type="scientific">Besnoitia besnoiti</name>
    <name type="common">Apicomplexan protozoan</name>
    <dbReference type="NCBI Taxonomy" id="94643"/>
    <lineage>
        <taxon>Eukaryota</taxon>
        <taxon>Sar</taxon>
        <taxon>Alveolata</taxon>
        <taxon>Apicomplexa</taxon>
        <taxon>Conoidasida</taxon>
        <taxon>Coccidia</taxon>
        <taxon>Eucoccidiorida</taxon>
        <taxon>Eimeriorina</taxon>
        <taxon>Sarcocystidae</taxon>
        <taxon>Besnoitia</taxon>
    </lineage>
</organism>
<gene>
    <name evidence="3" type="ORF">BESB_026240</name>
</gene>
<evidence type="ECO:0000313" key="3">
    <source>
        <dbReference type="EMBL" id="PFH31650.1"/>
    </source>
</evidence>
<dbReference type="EMBL" id="NWUJ01000014">
    <property type="protein sequence ID" value="PFH31650.1"/>
    <property type="molecule type" value="Genomic_DNA"/>
</dbReference>
<dbReference type="RefSeq" id="XP_029215659.1">
    <property type="nucleotide sequence ID" value="XM_029361304.1"/>
</dbReference>
<dbReference type="PROSITE" id="PS51257">
    <property type="entry name" value="PROKAR_LIPOPROTEIN"/>
    <property type="match status" value="1"/>
</dbReference>
<dbReference type="VEuPathDB" id="ToxoDB:BESB_026240"/>
<feature type="region of interest" description="Disordered" evidence="1">
    <location>
        <begin position="439"/>
        <end position="465"/>
    </location>
</feature>
<comment type="caution">
    <text evidence="3">The sequence shown here is derived from an EMBL/GenBank/DDBJ whole genome shotgun (WGS) entry which is preliminary data.</text>
</comment>
<evidence type="ECO:0000313" key="4">
    <source>
        <dbReference type="Proteomes" id="UP000224006"/>
    </source>
</evidence>
<dbReference type="Proteomes" id="UP000224006">
    <property type="component" value="Unassembled WGS sequence"/>
</dbReference>
<evidence type="ECO:0000256" key="1">
    <source>
        <dbReference type="SAM" id="MobiDB-lite"/>
    </source>
</evidence>
<feature type="region of interest" description="Disordered" evidence="1">
    <location>
        <begin position="246"/>
        <end position="314"/>
    </location>
</feature>
<name>A0A2A9M8D8_BESBE</name>
<keyword evidence="2" id="KW-1133">Transmembrane helix</keyword>
<feature type="compositionally biased region" description="Acidic residues" evidence="1">
    <location>
        <begin position="302"/>
        <end position="314"/>
    </location>
</feature>
<feature type="compositionally biased region" description="Low complexity" evidence="1">
    <location>
        <begin position="443"/>
        <end position="454"/>
    </location>
</feature>
<feature type="region of interest" description="Disordered" evidence="1">
    <location>
        <begin position="131"/>
        <end position="220"/>
    </location>
</feature>
<dbReference type="KEGG" id="bbes:BESB_026240"/>
<feature type="compositionally biased region" description="Low complexity" evidence="1">
    <location>
        <begin position="176"/>
        <end position="220"/>
    </location>
</feature>